<keyword evidence="5" id="KW-0472">Membrane</keyword>
<dbReference type="InterPro" id="IPR058982">
    <property type="entry name" value="Beta-barrel_AprE"/>
</dbReference>
<keyword evidence="3" id="KW-0812">Transmembrane</keyword>
<reference evidence="8 9" key="1">
    <citation type="submission" date="2018-03" db="EMBL/GenBank/DDBJ databases">
        <title>The ancient ancestry and fast evolution of plastids.</title>
        <authorList>
            <person name="Moore K.R."/>
            <person name="Magnabosco C."/>
            <person name="Momper L."/>
            <person name="Gold D.A."/>
            <person name="Bosak T."/>
            <person name="Fournier G.P."/>
        </authorList>
    </citation>
    <scope>NUCLEOTIDE SEQUENCE [LARGE SCALE GENOMIC DNA]</scope>
    <source>
        <strain evidence="8 9">CCALA 037</strain>
    </source>
</reference>
<dbReference type="PANTHER" id="PTHR30386">
    <property type="entry name" value="MEMBRANE FUSION SUBUNIT OF EMRAB-TOLC MULTIDRUG EFFLUX PUMP"/>
    <property type="match status" value="1"/>
</dbReference>
<comment type="subcellular location">
    <subcellularLocation>
        <location evidence="1">Membrane</location>
        <topology evidence="1">Single-pass membrane protein</topology>
    </subcellularLocation>
</comment>
<feature type="domain" description="AprE-like beta-barrel" evidence="7">
    <location>
        <begin position="302"/>
        <end position="391"/>
    </location>
</feature>
<evidence type="ECO:0000256" key="3">
    <source>
        <dbReference type="ARBA" id="ARBA00022692"/>
    </source>
</evidence>
<comment type="caution">
    <text evidence="8">The sequence shown here is derived from an EMBL/GenBank/DDBJ whole genome shotgun (WGS) entry which is preliminary data.</text>
</comment>
<evidence type="ECO:0000256" key="6">
    <source>
        <dbReference type="SAM" id="Coils"/>
    </source>
</evidence>
<accession>A0A2T1F5V6</accession>
<dbReference type="Gene3D" id="2.40.30.170">
    <property type="match status" value="1"/>
</dbReference>
<dbReference type="GO" id="GO:0016020">
    <property type="term" value="C:membrane"/>
    <property type="evidence" value="ECO:0007669"/>
    <property type="project" value="UniProtKB-SubCell"/>
</dbReference>
<evidence type="ECO:0000313" key="8">
    <source>
        <dbReference type="EMBL" id="PSB40370.1"/>
    </source>
</evidence>
<evidence type="ECO:0000259" key="7">
    <source>
        <dbReference type="Pfam" id="PF26002"/>
    </source>
</evidence>
<dbReference type="RefSeq" id="WP_106312985.1">
    <property type="nucleotide sequence ID" value="NZ_PVWO01000701.1"/>
</dbReference>
<feature type="coiled-coil region" evidence="6">
    <location>
        <begin position="171"/>
        <end position="198"/>
    </location>
</feature>
<dbReference type="PANTHER" id="PTHR30386:SF26">
    <property type="entry name" value="TRANSPORT PROTEIN COMB"/>
    <property type="match status" value="1"/>
</dbReference>
<gene>
    <name evidence="8" type="ORF">C7B77_28440</name>
</gene>
<evidence type="ECO:0000256" key="2">
    <source>
        <dbReference type="ARBA" id="ARBA00009477"/>
    </source>
</evidence>
<dbReference type="Proteomes" id="UP000238937">
    <property type="component" value="Unassembled WGS sequence"/>
</dbReference>
<keyword evidence="4" id="KW-1133">Transmembrane helix</keyword>
<dbReference type="OrthoDB" id="553569at2"/>
<protein>
    <submittedName>
        <fullName evidence="8">Hemolysin D</fullName>
    </submittedName>
</protein>
<name>A0A2T1F5V6_9CYAN</name>
<evidence type="ECO:0000256" key="5">
    <source>
        <dbReference type="ARBA" id="ARBA00023136"/>
    </source>
</evidence>
<dbReference type="Pfam" id="PF26002">
    <property type="entry name" value="Beta-barrel_AprE"/>
    <property type="match status" value="1"/>
</dbReference>
<dbReference type="EMBL" id="PVWO01000701">
    <property type="protein sequence ID" value="PSB40370.1"/>
    <property type="molecule type" value="Genomic_DNA"/>
</dbReference>
<evidence type="ECO:0000256" key="4">
    <source>
        <dbReference type="ARBA" id="ARBA00022989"/>
    </source>
</evidence>
<organism evidence="8 9">
    <name type="scientific">Chamaesiphon polymorphus CCALA 037</name>
    <dbReference type="NCBI Taxonomy" id="2107692"/>
    <lineage>
        <taxon>Bacteria</taxon>
        <taxon>Bacillati</taxon>
        <taxon>Cyanobacteriota</taxon>
        <taxon>Cyanophyceae</taxon>
        <taxon>Gomontiellales</taxon>
        <taxon>Chamaesiphonaceae</taxon>
        <taxon>Chamaesiphon</taxon>
    </lineage>
</organism>
<comment type="similarity">
    <text evidence="2">Belongs to the membrane fusion protein (MFP) (TC 8.A.1) family.</text>
</comment>
<evidence type="ECO:0000256" key="1">
    <source>
        <dbReference type="ARBA" id="ARBA00004167"/>
    </source>
</evidence>
<dbReference type="PRINTS" id="PR01490">
    <property type="entry name" value="RTXTOXIND"/>
</dbReference>
<dbReference type="AlphaFoldDB" id="A0A2T1F5V6"/>
<sequence length="415" mass="46433">MRVATASLTPEQQRRLESSVTELNTRISAGQSEIGQVRKQLSENRVRRQGLVNQQAGIQSNITSINSEIASSRESLATALGQIDRQISQNQAKISASQKTLTINKKIFAELQPAGTAGAIARTQIDRQEQEVVTRESELEQQIQEQSRLQLEQTRLISTSKADTQRQQQRIQEQQQLAKQRQSEIAQLDEEHARLELSVSQSTSKLANSTAVNRKDLFTRIAENDKRIAEIDSQLNKSIVENEKKITEITNQIAQANQSLKYQEIHAPVAGEVFELKVYPQGVVNSNSPEPIVQIIPSKDAIAKVYITNKDIGFVKIGQQVDVRIDTFNFSEFGDVKGTIEWIGSDALPPDQIYPFARFPARIRLSQQSLTVKGAAIQLKPGMSVKANIKLRDRTVMSIFTDMFSKQSDGVKNLR</sequence>
<keyword evidence="9" id="KW-1185">Reference proteome</keyword>
<dbReference type="InterPro" id="IPR050739">
    <property type="entry name" value="MFP"/>
</dbReference>
<evidence type="ECO:0000313" key="9">
    <source>
        <dbReference type="Proteomes" id="UP000238937"/>
    </source>
</evidence>
<keyword evidence="6" id="KW-0175">Coiled coil</keyword>
<proteinExistence type="inferred from homology"/>